<evidence type="ECO:0000313" key="9">
    <source>
        <dbReference type="Proteomes" id="UP001156882"/>
    </source>
</evidence>
<dbReference type="Pfam" id="PF00848">
    <property type="entry name" value="Ring_hydroxyl_A"/>
    <property type="match status" value="1"/>
</dbReference>
<comment type="caution">
    <text evidence="8">The sequence shown here is derived from an EMBL/GenBank/DDBJ whole genome shotgun (WGS) entry which is preliminary data.</text>
</comment>
<comment type="cofactor">
    <cofactor evidence="1">
        <name>Fe cation</name>
        <dbReference type="ChEBI" id="CHEBI:24875"/>
    </cofactor>
</comment>
<dbReference type="PANTHER" id="PTHR43756">
    <property type="entry name" value="CHOLINE MONOOXYGENASE, CHLOROPLASTIC"/>
    <property type="match status" value="1"/>
</dbReference>
<dbReference type="Gene3D" id="3.90.380.10">
    <property type="entry name" value="Naphthalene 1,2-dioxygenase Alpha Subunit, Chain A, domain 1"/>
    <property type="match status" value="1"/>
</dbReference>
<evidence type="ECO:0000256" key="5">
    <source>
        <dbReference type="ARBA" id="ARBA00023004"/>
    </source>
</evidence>
<accession>A0ABQ6CGR3</accession>
<evidence type="ECO:0000256" key="1">
    <source>
        <dbReference type="ARBA" id="ARBA00001962"/>
    </source>
</evidence>
<gene>
    <name evidence="8" type="ORF">GCM10007874_24280</name>
</gene>
<dbReference type="RefSeq" id="WP_284312339.1">
    <property type="nucleotide sequence ID" value="NZ_BSPC01000022.1"/>
</dbReference>
<reference evidence="9" key="1">
    <citation type="journal article" date="2019" name="Int. J. Syst. Evol. Microbiol.">
        <title>The Global Catalogue of Microorganisms (GCM) 10K type strain sequencing project: providing services to taxonomists for standard genome sequencing and annotation.</title>
        <authorList>
            <consortium name="The Broad Institute Genomics Platform"/>
            <consortium name="The Broad Institute Genome Sequencing Center for Infectious Disease"/>
            <person name="Wu L."/>
            <person name="Ma J."/>
        </authorList>
    </citation>
    <scope>NUCLEOTIDE SEQUENCE [LARGE SCALE GENOMIC DNA]</scope>
    <source>
        <strain evidence="9">NBRC 101365</strain>
    </source>
</reference>
<evidence type="ECO:0000256" key="4">
    <source>
        <dbReference type="ARBA" id="ARBA00023002"/>
    </source>
</evidence>
<dbReference type="InterPro" id="IPR001663">
    <property type="entry name" value="Rng_hydr_dOase-A"/>
</dbReference>
<dbReference type="Proteomes" id="UP001156882">
    <property type="component" value="Unassembled WGS sequence"/>
</dbReference>
<sequence length="400" mass="45819">MNYQVRDISIPAEWDRSGLPAWTYSNPELLELEKDVLFRRHWQLICHVSNLPNPGDYVGLDMIGERALVVRGRDGVVRAFHNVCRHRGSRVVAENKGNCRSAIVCPFHGWSYNLDGTLRGAAQPKYLPALDPASHGLIPLETEIWQGFVFVRFKPGPQPSVAELMAPFEAEVAPYRVPEVQPLHDFWHDKSPVNWKSVRDVDNEGYHVPMAHPGLRDLYGHGYYDEPFVNGVSRAFGPFNKTEGTLWSVRKYKKLLPEATHLPESHRRAWLYLGLFPNTVLTFYPDTITFYQEFPLSTGETLQRGGVYGLQDDSRAMKAARFLSTRIDWDTVKEDMQLMVWSYEATSSSGYQGVILSDLEYGVKTHHDHLRRLIPVLNSREEPVRGELMRRNEEMRGARG</sequence>
<keyword evidence="5" id="KW-0408">Iron</keyword>
<dbReference type="Gene3D" id="2.102.10.10">
    <property type="entry name" value="Rieske [2Fe-2S] iron-sulphur domain"/>
    <property type="match status" value="1"/>
</dbReference>
<keyword evidence="4" id="KW-0560">Oxidoreductase</keyword>
<evidence type="ECO:0000256" key="2">
    <source>
        <dbReference type="ARBA" id="ARBA00022714"/>
    </source>
</evidence>
<keyword evidence="6" id="KW-0411">Iron-sulfur</keyword>
<dbReference type="PANTHER" id="PTHR43756:SF5">
    <property type="entry name" value="CHOLINE MONOOXYGENASE, CHLOROPLASTIC"/>
    <property type="match status" value="1"/>
</dbReference>
<evidence type="ECO:0000256" key="6">
    <source>
        <dbReference type="ARBA" id="ARBA00023014"/>
    </source>
</evidence>
<evidence type="ECO:0000313" key="8">
    <source>
        <dbReference type="EMBL" id="GLS19411.1"/>
    </source>
</evidence>
<keyword evidence="3" id="KW-0479">Metal-binding</keyword>
<dbReference type="Pfam" id="PF00355">
    <property type="entry name" value="Rieske"/>
    <property type="match status" value="1"/>
</dbReference>
<feature type="domain" description="Rieske" evidence="7">
    <location>
        <begin position="42"/>
        <end position="151"/>
    </location>
</feature>
<dbReference type="PRINTS" id="PR00090">
    <property type="entry name" value="RNGDIOXGNASE"/>
</dbReference>
<dbReference type="SUPFAM" id="SSF50022">
    <property type="entry name" value="ISP domain"/>
    <property type="match status" value="1"/>
</dbReference>
<protein>
    <submittedName>
        <fullName evidence="8">(2Fe-2S) ferredoxin</fullName>
    </submittedName>
</protein>
<proteinExistence type="predicted"/>
<dbReference type="InterPro" id="IPR036922">
    <property type="entry name" value="Rieske_2Fe-2S_sf"/>
</dbReference>
<dbReference type="CDD" id="cd03469">
    <property type="entry name" value="Rieske_RO_Alpha_N"/>
    <property type="match status" value="1"/>
</dbReference>
<organism evidence="8 9">
    <name type="scientific">Labrys miyagiensis</name>
    <dbReference type="NCBI Taxonomy" id="346912"/>
    <lineage>
        <taxon>Bacteria</taxon>
        <taxon>Pseudomonadati</taxon>
        <taxon>Pseudomonadota</taxon>
        <taxon>Alphaproteobacteria</taxon>
        <taxon>Hyphomicrobiales</taxon>
        <taxon>Xanthobacteraceae</taxon>
        <taxon>Labrys</taxon>
    </lineage>
</organism>
<name>A0ABQ6CGR3_9HYPH</name>
<dbReference type="SUPFAM" id="SSF55961">
    <property type="entry name" value="Bet v1-like"/>
    <property type="match status" value="1"/>
</dbReference>
<dbReference type="InterPro" id="IPR017941">
    <property type="entry name" value="Rieske_2Fe-2S"/>
</dbReference>
<keyword evidence="2" id="KW-0001">2Fe-2S</keyword>
<keyword evidence="9" id="KW-1185">Reference proteome</keyword>
<dbReference type="CDD" id="cd00680">
    <property type="entry name" value="RHO_alpha_C"/>
    <property type="match status" value="1"/>
</dbReference>
<evidence type="ECO:0000259" key="7">
    <source>
        <dbReference type="PROSITE" id="PS51296"/>
    </source>
</evidence>
<dbReference type="InterPro" id="IPR015879">
    <property type="entry name" value="Ring_hydroxy_dOase_asu_C_dom"/>
</dbReference>
<evidence type="ECO:0000256" key="3">
    <source>
        <dbReference type="ARBA" id="ARBA00022723"/>
    </source>
</evidence>
<dbReference type="PROSITE" id="PS51296">
    <property type="entry name" value="RIESKE"/>
    <property type="match status" value="1"/>
</dbReference>
<dbReference type="EMBL" id="BSPC01000022">
    <property type="protein sequence ID" value="GLS19411.1"/>
    <property type="molecule type" value="Genomic_DNA"/>
</dbReference>